<feature type="domain" description="Trypsin-co-occurring" evidence="1">
    <location>
        <begin position="3"/>
        <end position="98"/>
    </location>
</feature>
<dbReference type="Pfam" id="PF19493">
    <property type="entry name" value="Trypco1"/>
    <property type="match status" value="1"/>
</dbReference>
<sequence>MGGVEVLVEATEVRVPGSEPTAARPGQLAERARDAFGQAQSAIVEIAAATATALRQAGRAARPDAMEVEFGVKFSAKGDIIVAGASGEVTLKVKLTYDGRGAAQPAGDEDADDEAS</sequence>
<dbReference type="Proteomes" id="UP000215483">
    <property type="component" value="Unassembled WGS sequence"/>
</dbReference>
<evidence type="ECO:0000313" key="3">
    <source>
        <dbReference type="Proteomes" id="UP000215483"/>
    </source>
</evidence>
<dbReference type="InterPro" id="IPR045794">
    <property type="entry name" value="Trypco1"/>
</dbReference>
<evidence type="ECO:0000313" key="2">
    <source>
        <dbReference type="EMBL" id="OXY95654.1"/>
    </source>
</evidence>
<keyword evidence="3" id="KW-1185">Reference proteome</keyword>
<organism evidence="2 3">
    <name type="scientific">Streptomyces diastatochromogenes</name>
    <dbReference type="NCBI Taxonomy" id="42236"/>
    <lineage>
        <taxon>Bacteria</taxon>
        <taxon>Bacillati</taxon>
        <taxon>Actinomycetota</taxon>
        <taxon>Actinomycetes</taxon>
        <taxon>Kitasatosporales</taxon>
        <taxon>Streptomycetaceae</taxon>
        <taxon>Streptomyces</taxon>
    </lineage>
</organism>
<dbReference type="NCBIfam" id="NF041216">
    <property type="entry name" value="CU044_2847_fam"/>
    <property type="match status" value="1"/>
</dbReference>
<gene>
    <name evidence="2" type="ORF">BEK98_16060</name>
</gene>
<name>A0A233SJ32_STRDA</name>
<dbReference type="AlphaFoldDB" id="A0A233SJ32"/>
<proteinExistence type="predicted"/>
<dbReference type="EMBL" id="MCGQ01000013">
    <property type="protein sequence ID" value="OXY95654.1"/>
    <property type="molecule type" value="Genomic_DNA"/>
</dbReference>
<evidence type="ECO:0000259" key="1">
    <source>
        <dbReference type="Pfam" id="PF19493"/>
    </source>
</evidence>
<reference evidence="2 3" key="1">
    <citation type="submission" date="2016-07" db="EMBL/GenBank/DDBJ databases">
        <title>Draft genome of Streptomyces diastatochromogenes.</title>
        <authorList>
            <person name="Podduturi R."/>
            <person name="Lukassen M.B."/>
            <person name="Clausen N."/>
            <person name="Nielsen J.L."/>
            <person name="Jorgensen N.O."/>
        </authorList>
    </citation>
    <scope>NUCLEOTIDE SEQUENCE [LARGE SCALE GENOMIC DNA]</scope>
    <source>
        <strain evidence="2 3">DSM 40608</strain>
    </source>
</reference>
<protein>
    <recommendedName>
        <fullName evidence="1">Trypsin-co-occurring domain-containing protein</fullName>
    </recommendedName>
</protein>
<comment type="caution">
    <text evidence="2">The sequence shown here is derived from an EMBL/GenBank/DDBJ whole genome shotgun (WGS) entry which is preliminary data.</text>
</comment>
<accession>A0A233SJ32</accession>